<evidence type="ECO:0000259" key="2">
    <source>
        <dbReference type="Pfam" id="PF15998"/>
    </source>
</evidence>
<dbReference type="EMBL" id="GECU01025191">
    <property type="protein sequence ID" value="JAS82515.1"/>
    <property type="molecule type" value="Transcribed_RNA"/>
</dbReference>
<dbReference type="InterPro" id="IPR031941">
    <property type="entry name" value="DUF4773"/>
</dbReference>
<organism evidence="3">
    <name type="scientific">Homalodisca liturata</name>
    <dbReference type="NCBI Taxonomy" id="320908"/>
    <lineage>
        <taxon>Eukaryota</taxon>
        <taxon>Metazoa</taxon>
        <taxon>Ecdysozoa</taxon>
        <taxon>Arthropoda</taxon>
        <taxon>Hexapoda</taxon>
        <taxon>Insecta</taxon>
        <taxon>Pterygota</taxon>
        <taxon>Neoptera</taxon>
        <taxon>Paraneoptera</taxon>
        <taxon>Hemiptera</taxon>
        <taxon>Auchenorrhyncha</taxon>
        <taxon>Membracoidea</taxon>
        <taxon>Cicadellidae</taxon>
        <taxon>Cicadellinae</taxon>
        <taxon>Proconiini</taxon>
        <taxon>Homalodisca</taxon>
    </lineage>
</organism>
<dbReference type="AlphaFoldDB" id="A0A1B6I6J2"/>
<feature type="domain" description="DUF4773" evidence="2">
    <location>
        <begin position="144"/>
        <end position="257"/>
    </location>
</feature>
<protein>
    <recommendedName>
        <fullName evidence="2">DUF4773 domain-containing protein</fullName>
    </recommendedName>
</protein>
<feature type="non-terminal residue" evidence="3">
    <location>
        <position position="1"/>
    </location>
</feature>
<dbReference type="PANTHER" id="PTHR36299">
    <property type="entry name" value="AGAP008005-PA"/>
    <property type="match status" value="1"/>
</dbReference>
<name>A0A1B6I6J2_9HEMI</name>
<dbReference type="Pfam" id="PF15998">
    <property type="entry name" value="DUF4773"/>
    <property type="match status" value="1"/>
</dbReference>
<keyword evidence="1" id="KW-0472">Membrane</keyword>
<evidence type="ECO:0000313" key="3">
    <source>
        <dbReference type="EMBL" id="JAS82515.1"/>
    </source>
</evidence>
<sequence length="324" mass="37155">CSVREERLDLSCHGNRRWRKYEVVAMGISPASWTVVSVVLVSYIKASNPGVTAESSSEEFFFNNVVPFFGAPTTSKPSFIDDVENFFGVREEERLFAKEKDIFDQMKKDEEFFFREETVRRMGKSVKQESEQEDVQVVTQGSRYCNCQGMYCGCCTSAKLLGRESFRGCLEMEYVKNDFAIFITLTINGHVILTRVVSGRNPLPFCARTPYVPLVSFCIRLYDIHHNPRGLSLCVRLEVTSMRQILFSLSFDCIKIEDHRISFLMPTNATTFGVVGLHMGDTDPYISYLDWTKLHFPLPEVSPYPSTPSTQCPTTHKKRLLWFL</sequence>
<feature type="transmembrane region" description="Helical" evidence="1">
    <location>
        <begin position="21"/>
        <end position="44"/>
    </location>
</feature>
<gene>
    <name evidence="3" type="ORF">g.14596</name>
</gene>
<keyword evidence="1" id="KW-1133">Transmembrane helix</keyword>
<dbReference type="PANTHER" id="PTHR36299:SF4">
    <property type="entry name" value="GH07892P-RELATED"/>
    <property type="match status" value="1"/>
</dbReference>
<keyword evidence="1" id="KW-0812">Transmembrane</keyword>
<evidence type="ECO:0000256" key="1">
    <source>
        <dbReference type="SAM" id="Phobius"/>
    </source>
</evidence>
<reference evidence="3" key="1">
    <citation type="submission" date="2015-11" db="EMBL/GenBank/DDBJ databases">
        <title>De novo transcriptome assembly of four potential Pierce s Disease insect vectors from Arizona vineyards.</title>
        <authorList>
            <person name="Tassone E.E."/>
        </authorList>
    </citation>
    <scope>NUCLEOTIDE SEQUENCE</scope>
</reference>
<accession>A0A1B6I6J2</accession>
<proteinExistence type="predicted"/>